<feature type="transmembrane region" description="Helical" evidence="2">
    <location>
        <begin position="436"/>
        <end position="459"/>
    </location>
</feature>
<dbReference type="Gene3D" id="1.25.40.10">
    <property type="entry name" value="Tetratricopeptide repeat domain"/>
    <property type="match status" value="1"/>
</dbReference>
<dbReference type="Proteomes" id="UP000326939">
    <property type="component" value="Chromosome 5"/>
</dbReference>
<dbReference type="InterPro" id="IPR025986">
    <property type="entry name" value="RPAP3-like_C"/>
</dbReference>
<proteinExistence type="predicted"/>
<evidence type="ECO:0000313" key="5">
    <source>
        <dbReference type="Proteomes" id="UP000326939"/>
    </source>
</evidence>
<dbReference type="InterPro" id="IPR027443">
    <property type="entry name" value="IPNS-like_sf"/>
</dbReference>
<dbReference type="Gene3D" id="2.60.120.330">
    <property type="entry name" value="B-lactam Antibiotic, Isopenicillin N Synthase, Chain"/>
    <property type="match status" value="1"/>
</dbReference>
<evidence type="ECO:0000259" key="3">
    <source>
        <dbReference type="Pfam" id="PF13877"/>
    </source>
</evidence>
<feature type="compositionally biased region" description="Polar residues" evidence="1">
    <location>
        <begin position="339"/>
        <end position="348"/>
    </location>
</feature>
<evidence type="ECO:0000256" key="2">
    <source>
        <dbReference type="SAM" id="Phobius"/>
    </source>
</evidence>
<name>A0A5N5MMB2_9ROSI</name>
<accession>A0A5N5MMB2</accession>
<feature type="domain" description="RNA-polymerase II-associated protein 3-like C-terminal" evidence="3">
    <location>
        <begin position="467"/>
        <end position="555"/>
    </location>
</feature>
<evidence type="ECO:0000313" key="4">
    <source>
        <dbReference type="EMBL" id="KAB5556127.1"/>
    </source>
</evidence>
<gene>
    <name evidence="4" type="ORF">DKX38_007036</name>
</gene>
<keyword evidence="2" id="KW-1133">Transmembrane helix</keyword>
<dbReference type="AlphaFoldDB" id="A0A5N5MMB2"/>
<dbReference type="PANTHER" id="PTHR47329">
    <property type="entry name" value="OS05G0129900 PROTEIN"/>
    <property type="match status" value="1"/>
</dbReference>
<dbReference type="PANTHER" id="PTHR47329:SF1">
    <property type="entry name" value="OS05G0129900 PROTEIN"/>
    <property type="match status" value="1"/>
</dbReference>
<feature type="compositionally biased region" description="Basic and acidic residues" evidence="1">
    <location>
        <begin position="224"/>
        <end position="238"/>
    </location>
</feature>
<keyword evidence="5" id="KW-1185">Reference proteome</keyword>
<feature type="region of interest" description="Disordered" evidence="1">
    <location>
        <begin position="209"/>
        <end position="238"/>
    </location>
</feature>
<reference evidence="5" key="1">
    <citation type="journal article" date="2019" name="Gigascience">
        <title>De novo genome assembly of the endangered Acer yangbiense, a plant species with extremely small populations endemic to Yunnan Province, China.</title>
        <authorList>
            <person name="Yang J."/>
            <person name="Wariss H.M."/>
            <person name="Tao L."/>
            <person name="Zhang R."/>
            <person name="Yun Q."/>
            <person name="Hollingsworth P."/>
            <person name="Dao Z."/>
            <person name="Luo G."/>
            <person name="Guo H."/>
            <person name="Ma Y."/>
            <person name="Sun W."/>
        </authorList>
    </citation>
    <scope>NUCLEOTIDE SEQUENCE [LARGE SCALE GENOMIC DNA]</scope>
    <source>
        <strain evidence="5">cv. br00</strain>
    </source>
</reference>
<feature type="region of interest" description="Disordered" evidence="1">
    <location>
        <begin position="319"/>
        <end position="348"/>
    </location>
</feature>
<sequence length="605" mass="67150">MVIICIIVNQCRELYNSQISSLLYATEDVHLWRDNLRNSRHPLEECIQHWPETPARYRHVGGGAYATEVKKLAATILELICEGLGLESAYFGGKLSEIPSKRKSVLWLLYRCGIGLRLVFCVVLSGTSFTVRHELLLAITADLGFCLLTFIEGSGFSDASSAVRMKRSNTSRRARNESHASSGCIHISPLLSTPPSEPTVNMMKNDDGGFGEFDETSNNGSFRESNERRHSEVDSRRLSEGVLAPANWKSTSNSLHHVGDFSDGVGNESKVKKVKLKVGGITRTITERSASDGASADFQGFLNDLQDWELLKDTDKKMKKSQASDLIGEDGRSKGKTSAADSSRSGSGQYDYKRNFGAINHLSSSFTTDEVSVDATSEKELGNEFREAEDDCTEALNLDDHYIKAYSRRATARKEMGKLKESIEVYPLLLLWEDKFILLSLSFTLGYFILLCISSRAMAEAAKNITPPNSAYQFEVSWRGFSGDRALQTHLLKVTSPSALPQIFKNVLSVPILIDITKCVASFFIDDMDLAVKYLENLTKVPRFGVLIMCLSSTDMSAHISSSNCLIFSRCGMESSEVHQHQLNMLRFLTPYGLNTVPNADRPIT</sequence>
<dbReference type="SUPFAM" id="SSF48452">
    <property type="entry name" value="TPR-like"/>
    <property type="match status" value="1"/>
</dbReference>
<dbReference type="Pfam" id="PF13877">
    <property type="entry name" value="RPAP3_C"/>
    <property type="match status" value="1"/>
</dbReference>
<evidence type="ECO:0000256" key="1">
    <source>
        <dbReference type="SAM" id="MobiDB-lite"/>
    </source>
</evidence>
<keyword evidence="2" id="KW-0812">Transmembrane</keyword>
<dbReference type="EMBL" id="VDCV01000005">
    <property type="protein sequence ID" value="KAB5556127.1"/>
    <property type="molecule type" value="Genomic_DNA"/>
</dbReference>
<comment type="caution">
    <text evidence="4">The sequence shown here is derived from an EMBL/GenBank/DDBJ whole genome shotgun (WGS) entry which is preliminary data.</text>
</comment>
<dbReference type="InterPro" id="IPR011990">
    <property type="entry name" value="TPR-like_helical_dom_sf"/>
</dbReference>
<organism evidence="4 5">
    <name type="scientific">Salix brachista</name>
    <dbReference type="NCBI Taxonomy" id="2182728"/>
    <lineage>
        <taxon>Eukaryota</taxon>
        <taxon>Viridiplantae</taxon>
        <taxon>Streptophyta</taxon>
        <taxon>Embryophyta</taxon>
        <taxon>Tracheophyta</taxon>
        <taxon>Spermatophyta</taxon>
        <taxon>Magnoliopsida</taxon>
        <taxon>eudicotyledons</taxon>
        <taxon>Gunneridae</taxon>
        <taxon>Pentapetalae</taxon>
        <taxon>rosids</taxon>
        <taxon>fabids</taxon>
        <taxon>Malpighiales</taxon>
        <taxon>Salicaceae</taxon>
        <taxon>Saliceae</taxon>
        <taxon>Salix</taxon>
    </lineage>
</organism>
<protein>
    <recommendedName>
        <fullName evidence="3">RNA-polymerase II-associated protein 3-like C-terminal domain-containing protein</fullName>
    </recommendedName>
</protein>
<keyword evidence="2" id="KW-0472">Membrane</keyword>